<dbReference type="InterPro" id="IPR032675">
    <property type="entry name" value="LRR_dom_sf"/>
</dbReference>
<dbReference type="EMBL" id="JH795864">
    <property type="protein sequence ID" value="EJU01386.1"/>
    <property type="molecule type" value="Genomic_DNA"/>
</dbReference>
<dbReference type="OrthoDB" id="3353816at2759"/>
<evidence type="ECO:0000313" key="2">
    <source>
        <dbReference type="Proteomes" id="UP000030653"/>
    </source>
</evidence>
<protein>
    <recommendedName>
        <fullName evidence="3">F-box domain-containing protein</fullName>
    </recommendedName>
</protein>
<dbReference type="Gene3D" id="3.80.10.10">
    <property type="entry name" value="Ribonuclease Inhibitor"/>
    <property type="match status" value="1"/>
</dbReference>
<dbReference type="Proteomes" id="UP000030653">
    <property type="component" value="Unassembled WGS sequence"/>
</dbReference>
<proteinExistence type="predicted"/>
<dbReference type="GeneID" id="63685286"/>
<sequence>MFPLHYRAFTWPTHDGTWYTGSTSVKDPNPFGELRVVCEEFLSAAPHRWDAIRAISIDKSGTREAPRFMQDYVRGDGFVLPELPAAMYENMAQLANNSFVIGQRVDARKILMTDKVDNILCRMPQLTSITWRWFPPQLDSPIWPVLDTISGLRKVTFVFNTHFATGFSSIVLSSIIARLVQSIANCKMLEVLQINVPIARNVYHDPTWKVDPILELTWPFLYRLSLSHGRITSAQKFMDFLTRHNRLKELSISDSLVPSIRGKNDQLPRIQDMDLANFRLAKALLPKTSKSTLDPCPTHALRIHSSLSRTDFAALCDILPGIANFLQKLSISLTETSDQDIMTVIDVAPNLVRLEISAREVITVLTGVKRLRSKQTLKRQNWGPMRDWKDLKFPIDFMNHLTPWATAFRKAPRLESLLLRCLPTSASHSQPSMYDDTKSVSLEEAFRAILDVSRVESHMLVGRDMGLEITCYRKEAQQSMEAKTD</sequence>
<dbReference type="HOGENOM" id="CLU_562603_0_0_1"/>
<name>M5FUG9_DACPD</name>
<dbReference type="RefSeq" id="XP_040628283.1">
    <property type="nucleotide sequence ID" value="XM_040770224.1"/>
</dbReference>
<evidence type="ECO:0008006" key="3">
    <source>
        <dbReference type="Google" id="ProtNLM"/>
    </source>
</evidence>
<reference evidence="1 2" key="1">
    <citation type="journal article" date="2012" name="Science">
        <title>The Paleozoic origin of enzymatic lignin decomposition reconstructed from 31 fungal genomes.</title>
        <authorList>
            <person name="Floudas D."/>
            <person name="Binder M."/>
            <person name="Riley R."/>
            <person name="Barry K."/>
            <person name="Blanchette R.A."/>
            <person name="Henrissat B."/>
            <person name="Martinez A.T."/>
            <person name="Otillar R."/>
            <person name="Spatafora J.W."/>
            <person name="Yadav J.S."/>
            <person name="Aerts A."/>
            <person name="Benoit I."/>
            <person name="Boyd A."/>
            <person name="Carlson A."/>
            <person name="Copeland A."/>
            <person name="Coutinho P.M."/>
            <person name="de Vries R.P."/>
            <person name="Ferreira P."/>
            <person name="Findley K."/>
            <person name="Foster B."/>
            <person name="Gaskell J."/>
            <person name="Glotzer D."/>
            <person name="Gorecki P."/>
            <person name="Heitman J."/>
            <person name="Hesse C."/>
            <person name="Hori C."/>
            <person name="Igarashi K."/>
            <person name="Jurgens J.A."/>
            <person name="Kallen N."/>
            <person name="Kersten P."/>
            <person name="Kohler A."/>
            <person name="Kuees U."/>
            <person name="Kumar T.K.A."/>
            <person name="Kuo A."/>
            <person name="LaButti K."/>
            <person name="Larrondo L.F."/>
            <person name="Lindquist E."/>
            <person name="Ling A."/>
            <person name="Lombard V."/>
            <person name="Lucas S."/>
            <person name="Lundell T."/>
            <person name="Martin R."/>
            <person name="McLaughlin D.J."/>
            <person name="Morgenstern I."/>
            <person name="Morin E."/>
            <person name="Murat C."/>
            <person name="Nagy L.G."/>
            <person name="Nolan M."/>
            <person name="Ohm R.A."/>
            <person name="Patyshakuliyeva A."/>
            <person name="Rokas A."/>
            <person name="Ruiz-Duenas F.J."/>
            <person name="Sabat G."/>
            <person name="Salamov A."/>
            <person name="Samejima M."/>
            <person name="Schmutz J."/>
            <person name="Slot J.C."/>
            <person name="St John F."/>
            <person name="Stenlid J."/>
            <person name="Sun H."/>
            <person name="Sun S."/>
            <person name="Syed K."/>
            <person name="Tsang A."/>
            <person name="Wiebenga A."/>
            <person name="Young D."/>
            <person name="Pisabarro A."/>
            <person name="Eastwood D.C."/>
            <person name="Martin F."/>
            <person name="Cullen D."/>
            <person name="Grigoriev I.V."/>
            <person name="Hibbett D.S."/>
        </authorList>
    </citation>
    <scope>NUCLEOTIDE SEQUENCE [LARGE SCALE GENOMIC DNA]</scope>
    <source>
        <strain evidence="1 2">DJM-731 SS1</strain>
    </source>
</reference>
<dbReference type="SUPFAM" id="SSF52047">
    <property type="entry name" value="RNI-like"/>
    <property type="match status" value="1"/>
</dbReference>
<accession>M5FUG9</accession>
<keyword evidence="2" id="KW-1185">Reference proteome</keyword>
<organism evidence="1 2">
    <name type="scientific">Dacryopinax primogenitus (strain DJM 731)</name>
    <name type="common">Brown rot fungus</name>
    <dbReference type="NCBI Taxonomy" id="1858805"/>
    <lineage>
        <taxon>Eukaryota</taxon>
        <taxon>Fungi</taxon>
        <taxon>Dikarya</taxon>
        <taxon>Basidiomycota</taxon>
        <taxon>Agaricomycotina</taxon>
        <taxon>Dacrymycetes</taxon>
        <taxon>Dacrymycetales</taxon>
        <taxon>Dacrymycetaceae</taxon>
        <taxon>Dacryopinax</taxon>
    </lineage>
</organism>
<dbReference type="AlphaFoldDB" id="M5FUG9"/>
<evidence type="ECO:0000313" key="1">
    <source>
        <dbReference type="EMBL" id="EJU01386.1"/>
    </source>
</evidence>
<gene>
    <name evidence="1" type="ORF">DACRYDRAFT_116558</name>
</gene>